<sequence>MGPSLPPRDGCAHPPVCPRWTLSPWGILLAAGARGVDVRVRSCQSRGMSTTDRNPHTADEWDARYRDTDRLWTSDVNPALPIEVSDLTPGTALEVGSGEGADARWLADHGWQVTALDISQVAVDRAREIDTRPAITWLQADLVADDVPGRDFALVTAHYFPIAAADVAVARKLIDAVGPGGTLLMVAHAPEGVRAHGFDPADYVQPDDIAEMLGDGWQVITHETRERGRPAGGGHHINDVVLRARRT</sequence>
<dbReference type="Proteomes" id="UP000009154">
    <property type="component" value="Chromosome"/>
</dbReference>
<dbReference type="SUPFAM" id="SSF53335">
    <property type="entry name" value="S-adenosyl-L-methionine-dependent methyltransferases"/>
    <property type="match status" value="1"/>
</dbReference>
<keyword evidence="3" id="KW-0489">Methyltransferase</keyword>
<gene>
    <name evidence="3" type="ordered locus">GPOL_c49660</name>
</gene>
<accession>H6N2Y1</accession>
<dbReference type="eggNOG" id="COG0500">
    <property type="taxonomic scope" value="Bacteria"/>
</dbReference>
<organism evidence="3 4">
    <name type="scientific">Gordonia polyisoprenivorans (strain DSM 44266 / VH2)</name>
    <dbReference type="NCBI Taxonomy" id="1112204"/>
    <lineage>
        <taxon>Bacteria</taxon>
        <taxon>Bacillati</taxon>
        <taxon>Actinomycetota</taxon>
        <taxon>Actinomycetes</taxon>
        <taxon>Mycobacteriales</taxon>
        <taxon>Gordoniaceae</taxon>
        <taxon>Gordonia</taxon>
    </lineage>
</organism>
<dbReference type="GO" id="GO:0032259">
    <property type="term" value="P:methylation"/>
    <property type="evidence" value="ECO:0007669"/>
    <property type="project" value="UniProtKB-KW"/>
</dbReference>
<dbReference type="InterPro" id="IPR029063">
    <property type="entry name" value="SAM-dependent_MTases_sf"/>
</dbReference>
<dbReference type="Gene3D" id="3.40.50.150">
    <property type="entry name" value="Vaccinia Virus protein VP39"/>
    <property type="match status" value="1"/>
</dbReference>
<keyword evidence="4" id="KW-1185">Reference proteome</keyword>
<feature type="domain" description="Methyltransferase" evidence="2">
    <location>
        <begin position="93"/>
        <end position="181"/>
    </location>
</feature>
<dbReference type="InterPro" id="IPR041698">
    <property type="entry name" value="Methyltransf_25"/>
</dbReference>
<dbReference type="GO" id="GO:0008168">
    <property type="term" value="F:methyltransferase activity"/>
    <property type="evidence" value="ECO:0007669"/>
    <property type="project" value="UniProtKB-KW"/>
</dbReference>
<evidence type="ECO:0000256" key="1">
    <source>
        <dbReference type="ARBA" id="ARBA00022679"/>
    </source>
</evidence>
<dbReference type="STRING" id="1112204.GPOL_c49660"/>
<evidence type="ECO:0000313" key="4">
    <source>
        <dbReference type="Proteomes" id="UP000009154"/>
    </source>
</evidence>
<dbReference type="PANTHER" id="PTHR43861:SF3">
    <property type="entry name" value="PUTATIVE (AFU_ORTHOLOGUE AFUA_2G14390)-RELATED"/>
    <property type="match status" value="1"/>
</dbReference>
<dbReference type="EMBL" id="CP003119">
    <property type="protein sequence ID" value="AFA75960.1"/>
    <property type="molecule type" value="Genomic_DNA"/>
</dbReference>
<proteinExistence type="predicted"/>
<dbReference type="CDD" id="cd02440">
    <property type="entry name" value="AdoMet_MTases"/>
    <property type="match status" value="1"/>
</dbReference>
<protein>
    <submittedName>
        <fullName evidence="3">Putative methyltransferase</fullName>
    </submittedName>
</protein>
<name>H6N2Y1_GORPV</name>
<dbReference type="Pfam" id="PF13649">
    <property type="entry name" value="Methyltransf_25"/>
    <property type="match status" value="1"/>
</dbReference>
<dbReference type="PANTHER" id="PTHR43861">
    <property type="entry name" value="TRANS-ACONITATE 2-METHYLTRANSFERASE-RELATED"/>
    <property type="match status" value="1"/>
</dbReference>
<evidence type="ECO:0000313" key="3">
    <source>
        <dbReference type="EMBL" id="AFA75960.1"/>
    </source>
</evidence>
<keyword evidence="1 3" id="KW-0808">Transferase</keyword>
<dbReference type="AlphaFoldDB" id="H6N2Y1"/>
<dbReference type="KEGG" id="gpo:GPOL_c49660"/>
<evidence type="ECO:0000259" key="2">
    <source>
        <dbReference type="Pfam" id="PF13649"/>
    </source>
</evidence>
<dbReference type="HOGENOM" id="CLU_056435_0_0_11"/>
<reference evidence="3 4" key="1">
    <citation type="journal article" date="2012" name="Appl. Environ. Microbiol.">
        <title>Involvement of two latex-clearing proteins during rubber degradation and insights into the subsequent degradation pathway revealed by the genome sequence of Gordonia polyisoprenivorans strain VH2.</title>
        <authorList>
            <person name="Hiessl S."/>
            <person name="Schuldes J."/>
            <person name="Thurmer A."/>
            <person name="Halbsguth T."/>
            <person name="Broker D."/>
            <person name="Angelov A."/>
            <person name="Liebl W."/>
            <person name="Daniel R."/>
            <person name="Steinbuchel A."/>
        </authorList>
    </citation>
    <scope>NUCLEOTIDE SEQUENCE [LARGE SCALE GENOMIC DNA]</scope>
    <source>
        <strain evidence="4">DSM 44266 / VH2</strain>
    </source>
</reference>